<dbReference type="AlphaFoldDB" id="M0ACX8"/>
<feature type="compositionally biased region" description="Basic and acidic residues" evidence="1">
    <location>
        <begin position="127"/>
        <end position="136"/>
    </location>
</feature>
<feature type="domain" description="DUF7344" evidence="2">
    <location>
        <begin position="27"/>
        <end position="113"/>
    </location>
</feature>
<protein>
    <recommendedName>
        <fullName evidence="2">DUF7344 domain-containing protein</fullName>
    </recommendedName>
</protein>
<dbReference type="EMBL" id="AOIM01000006">
    <property type="protein sequence ID" value="ELY95722.1"/>
    <property type="molecule type" value="Genomic_DNA"/>
</dbReference>
<evidence type="ECO:0000256" key="1">
    <source>
        <dbReference type="SAM" id="MobiDB-lite"/>
    </source>
</evidence>
<evidence type="ECO:0000313" key="3">
    <source>
        <dbReference type="EMBL" id="ELY95722.1"/>
    </source>
</evidence>
<feature type="region of interest" description="Disordered" evidence="1">
    <location>
        <begin position="127"/>
        <end position="152"/>
    </location>
</feature>
<accession>M0ACX8</accession>
<dbReference type="PATRIC" id="fig|1227493.4.peg.94"/>
<reference evidence="3 4" key="1">
    <citation type="journal article" date="2014" name="PLoS Genet.">
        <title>Phylogenetically driven sequencing of extremely halophilic archaea reveals strategies for static and dynamic osmo-response.</title>
        <authorList>
            <person name="Becker E.A."/>
            <person name="Seitzer P.M."/>
            <person name="Tritt A."/>
            <person name="Larsen D."/>
            <person name="Krusor M."/>
            <person name="Yao A.I."/>
            <person name="Wu D."/>
            <person name="Madern D."/>
            <person name="Eisen J.A."/>
            <person name="Darling A.E."/>
            <person name="Facciotti M.T."/>
        </authorList>
    </citation>
    <scope>NUCLEOTIDE SEQUENCE [LARGE SCALE GENOMIC DNA]</scope>
    <source>
        <strain evidence="3 4">JCM 10989</strain>
    </source>
</reference>
<evidence type="ECO:0000259" key="2">
    <source>
        <dbReference type="Pfam" id="PF24035"/>
    </source>
</evidence>
<dbReference type="InterPro" id="IPR055768">
    <property type="entry name" value="DUF7344"/>
</dbReference>
<dbReference type="OrthoDB" id="247722at2157"/>
<gene>
    <name evidence="3" type="ORF">C483_00545</name>
</gene>
<name>M0ACX8_9EURY</name>
<dbReference type="Pfam" id="PF24035">
    <property type="entry name" value="DUF7344"/>
    <property type="match status" value="1"/>
</dbReference>
<proteinExistence type="predicted"/>
<comment type="caution">
    <text evidence="3">The sequence shown here is derived from an EMBL/GenBank/DDBJ whole genome shotgun (WGS) entry which is preliminary data.</text>
</comment>
<keyword evidence="4" id="KW-1185">Reference proteome</keyword>
<dbReference type="Proteomes" id="UP000011519">
    <property type="component" value="Unassembled WGS sequence"/>
</dbReference>
<organism evidence="3 4">
    <name type="scientific">Natrialba hulunbeirensis JCM 10989</name>
    <dbReference type="NCBI Taxonomy" id="1227493"/>
    <lineage>
        <taxon>Archaea</taxon>
        <taxon>Methanobacteriati</taxon>
        <taxon>Methanobacteriota</taxon>
        <taxon>Stenosarchaea group</taxon>
        <taxon>Halobacteria</taxon>
        <taxon>Halobacteriales</taxon>
        <taxon>Natrialbaceae</taxon>
        <taxon>Natrialba</taxon>
    </lineage>
</organism>
<evidence type="ECO:0000313" key="4">
    <source>
        <dbReference type="Proteomes" id="UP000011519"/>
    </source>
</evidence>
<sequence length="152" mass="15895">MLPVISDPESLSTPAGAADAAATDAAFELLADWRRRAVLQYLDGLEETDPVPLSDVADHVVLAADEQGTGALAATGDALLGTRKRIHISLRHTHVPKLADAGVLEFDPETNTVALCEAGDELAAQLRDETSERNGDSDTDGDGPLVPEVSAD</sequence>
<dbReference type="RefSeq" id="WP_006651389.1">
    <property type="nucleotide sequence ID" value="NZ_AOIM01000006.1"/>
</dbReference>